<dbReference type="PANTHER" id="PTHR34709:SF79">
    <property type="entry name" value="F-BOX DOMAIN-CONTAINING PROTEIN"/>
    <property type="match status" value="1"/>
</dbReference>
<dbReference type="PANTHER" id="PTHR34709">
    <property type="entry name" value="OS10G0396666 PROTEIN"/>
    <property type="match status" value="1"/>
</dbReference>
<accession>A0A811MCR2</accession>
<dbReference type="AlphaFoldDB" id="A0A811MCR2"/>
<evidence type="ECO:0008006" key="3">
    <source>
        <dbReference type="Google" id="ProtNLM"/>
    </source>
</evidence>
<dbReference type="InterPro" id="IPR055312">
    <property type="entry name" value="FBL15-like"/>
</dbReference>
<comment type="caution">
    <text evidence="1">The sequence shown here is derived from an EMBL/GenBank/DDBJ whole genome shotgun (WGS) entry which is preliminary data.</text>
</comment>
<reference evidence="1" key="1">
    <citation type="submission" date="2020-10" db="EMBL/GenBank/DDBJ databases">
        <authorList>
            <person name="Han B."/>
            <person name="Lu T."/>
            <person name="Zhao Q."/>
            <person name="Huang X."/>
            <person name="Zhao Y."/>
        </authorList>
    </citation>
    <scope>NUCLEOTIDE SEQUENCE</scope>
</reference>
<dbReference type="InterPro" id="IPR036047">
    <property type="entry name" value="F-box-like_dom_sf"/>
</dbReference>
<dbReference type="EMBL" id="CAJGYO010000001">
    <property type="protein sequence ID" value="CAD6202710.1"/>
    <property type="molecule type" value="Genomic_DNA"/>
</dbReference>
<gene>
    <name evidence="1" type="ORF">NCGR_LOCUS948</name>
</gene>
<organism evidence="1 2">
    <name type="scientific">Miscanthus lutarioriparius</name>
    <dbReference type="NCBI Taxonomy" id="422564"/>
    <lineage>
        <taxon>Eukaryota</taxon>
        <taxon>Viridiplantae</taxon>
        <taxon>Streptophyta</taxon>
        <taxon>Embryophyta</taxon>
        <taxon>Tracheophyta</taxon>
        <taxon>Spermatophyta</taxon>
        <taxon>Magnoliopsida</taxon>
        <taxon>Liliopsida</taxon>
        <taxon>Poales</taxon>
        <taxon>Poaceae</taxon>
        <taxon>PACMAD clade</taxon>
        <taxon>Panicoideae</taxon>
        <taxon>Andropogonodae</taxon>
        <taxon>Andropogoneae</taxon>
        <taxon>Saccharinae</taxon>
        <taxon>Miscanthus</taxon>
    </lineage>
</organism>
<dbReference type="Gene3D" id="1.20.1280.50">
    <property type="match status" value="1"/>
</dbReference>
<dbReference type="Proteomes" id="UP000604825">
    <property type="component" value="Unassembled WGS sequence"/>
</dbReference>
<name>A0A811MCR2_9POAL</name>
<evidence type="ECO:0000313" key="2">
    <source>
        <dbReference type="Proteomes" id="UP000604825"/>
    </source>
</evidence>
<dbReference type="SUPFAM" id="SSF81383">
    <property type="entry name" value="F-box domain"/>
    <property type="match status" value="1"/>
</dbReference>
<dbReference type="OrthoDB" id="693824at2759"/>
<evidence type="ECO:0000313" key="1">
    <source>
        <dbReference type="EMBL" id="CAD6202710.1"/>
    </source>
</evidence>
<sequence>MASVGDVDRISALPDDLLHFILSFVRDAKAVTRTAALSRRWRRVWIYAQQLALLGTQVRPGADPGQFVDWVLAQRGEADIEALSISMSRFSLVYTSQEKVPASGGCVGQVRSAYRAQALHTDVGFWLLEKCPSVEHVGVWLEHQPSPSSVIEGDIVVDLTVEGAAPFASVRSMDITMPMPRRMRFFCDEHYARTDHQAISLESLEDVKLIGFGGADEDMDLVRLLFASSKNSIKSMTLEEITKTSGTVSLKRMMAEDGNGTETIDQKLMNIHTVDRGRWHFGDTIYTWTC</sequence>
<proteinExistence type="predicted"/>
<keyword evidence="2" id="KW-1185">Reference proteome</keyword>
<protein>
    <recommendedName>
        <fullName evidence="3">F-box domain-containing protein</fullName>
    </recommendedName>
</protein>